<name>A0A7M1RVM6_9CAUD</name>
<reference evidence="3 4" key="1">
    <citation type="submission" date="2020-07" db="EMBL/GenBank/DDBJ databases">
        <title>Taxonomic proposal: Crassvirales, a new order of highly abundant and diverse bacterial viruses.</title>
        <authorList>
            <person name="Shkoporov A.N."/>
            <person name="Stockdale S.R."/>
            <person name="Guerin E."/>
            <person name="Ross R.P."/>
            <person name="Hill C."/>
        </authorList>
    </citation>
    <scope>NUCLEOTIDE SEQUENCE [LARGE SCALE GENOMIC DNA]</scope>
</reference>
<dbReference type="Proteomes" id="UP000594129">
    <property type="component" value="Segment"/>
</dbReference>
<dbReference type="GeneID" id="65131908"/>
<feature type="compositionally biased region" description="Basic and acidic residues" evidence="2">
    <location>
        <begin position="1375"/>
        <end position="1407"/>
    </location>
</feature>
<keyword evidence="4" id="KW-1185">Reference proteome</keyword>
<dbReference type="RefSeq" id="YP_010113389.1">
    <property type="nucleotide sequence ID" value="NC_055902.1"/>
</dbReference>
<feature type="region of interest" description="Disordered" evidence="2">
    <location>
        <begin position="1328"/>
        <end position="1409"/>
    </location>
</feature>
<protein>
    <submittedName>
        <fullName evidence="3">Uncharacterized protein</fullName>
    </submittedName>
</protein>
<sequence length="4372" mass="493846">MATISYKGPRAYNAPLKAPIKDGYIQPAFASDVEREKKKKLLEEWIKTQNAIREGAKVRAEAQKRYDTYIQKRKETARLNEKKRLEEIRKRQEEEDRLLKEENERIDKMRDKEMSEGNYQKFLLRKMKLGGTLGAMSMAAKTGLPAFDLAMRGFFHLLGHINNGLKGGTDANMETSIGNISLADANISGAEAHLKMLELQLSIDKAAGLIDMYKEIYAPKAGETPEQRAQALRQLQSKINEINAGIAQLKQQMLDPLLRALDQAYKIDQYTDNMGIGGALNLGAGLLWDSIKGMSVIDSKESNLRKDIARNRTNEVLHDYDERLKNDYNRYENIKKDDFDRSRSLDAQYAEERQKALNAGILEAFKNITKDKKSSIAKQENSLTKSLMHLLDAEKLLDYDNARTNSYINLQKVKKAQAQQDYIDTAKFLERMNLIFEPSKAIQEGLQVNQNASIFDWNYWKYVMPNMIGSSNSSLSQIKANALLTAGTVAGVALAPVTGGGSLALTNLSTIASAPWQIEGALDENRGEIGSRRVDNLVQAMRELNDDNGNNDIVNDLKRQSIAYWKSQGMPDDWINSRFNSGSDEDVANVMRDFIAGYTRNNSPKLKAAFFESQKGLKAQYWADNLRTAGEFPVQFMMQLVPTGSARKYMSIGIDRKMLTIANKVKSGAITEDVAQRWMRRYGAKEAESNASKFAHGFNSVKSLMSSGFETGATIMDSLGFGYGGHVIGGTIGAITKPVFKLGASMLPETFRADIADLGRTFMHKYRWIYDKLLPKQWMRLAAKYGLNAINRGVISGLSEGAEEGVQYLNSQEDFASQFGFSVPNIADLLANDWAQGRRVASAYMALLGLSKSELSDDEEFWLNVRGGFALGFAHPAIMNIAGSVPNAIRQYNADQVLTESLVMGRELDKLDRAANVTFAKWAMKGKGGTLLSELSRLYEEDKQRDGDERKHSDEDYDEKLNAIQTINRLVENKRVRGMLEAKGFKYGTSEYAHAVADIYNTQSSLLENSKETVSQNNTLQQLYNTPEFQEEMGKLVTSALDTDFGVQMLLKNRQLLAADEVEANLMKQAKESGEQVGSKKFKKKVYDARKAAEEEAKANFIDEAKQKVLYQTRLANRLKALINIKRQEHSLNLIYTKLAKLNIKSKKQDSKLVSDEIDKQIKEVKDTLLSIDDTLDFGKTNEDALKTIDSLPLVTKYNSDESQQLELNLAMLRADRAVTEQTLNTFQYGVVKDKDGKYQYNEKQYLKESDRDRRLNAAKRAGDDELVKQIESEDTTMEYNPDDVANNAYKHRISTIMQAEKRNDKLDTMVADMYAGDATAKYMESVVEEQERAAKEASKLPIKHKKPEGDPLASPSNKPTVSPASVTTAPSTESKLEQTKEKRKEAFTKSEEKFQRNKQRAKDAYERRKKRYKNWKKGSLNAAIIPFQDAMVSIANNLMKNAEIGVYKILQFIEDVKEIAGDVDIKDYIPQLKQLYIKNAIKIAYQQPDFANNVSFADEVVAYGVVAKPPYIRPEIQITNPVQYILNQDEAKIDKATASYFDVIVETENGPVLCTNKEAADKISDTNKLTLNQIISELNNVKNSDEAFLNKLESIFRNTPVQYKEYLKYKNIPGIVEAIARNAIAVHPTNSIIAGIKVRNAVIATLLGRESELEPSVYGTDFNDLVNDCRDLRNTLLTAGYTVITTALNVYDLDTKTCEEVDIILTNEKGEIRIIDVLSSYTDILSRWEYKPGALAHYLIREREEDMLHNLEDMISKKTGKDVTSLGVLPVLANGRFISIQKQCGIIKFLPVTLKNSLAKNEYEGLSQDEWEELMRVKQQAIVEIVNKYNETALAYNIILKQVKKLGQSLYDNQNEILTIQYPTPVSLKDCDEIANKLSQQLQEIQLKQNELNVHYTEVKTLREALLRSEEEEEYFKQYVEAISESQPTPIELVGLLDDSCRELDLLLDEFTPGKPISEEDKALINKIYKAIFDAQCALDDVLQTKSLEGIDVTAEEELIASAVEKLVQNRLYFGAASMFMQRWWLTTFTGVHDNYNSYWRQLNSWEKTLRDHVLNDLYGHEKLQAWYNSLINNYLSVLLDNALDFLKNRIGNDRIQIGSLTNVIKSVRDLSNEFNIRYGDVEDEQFPEPPKSELERINRMPHAFKDYYNVSKVHPLSWNAMSINDNYYWMSKQPDFLEKSTFNLYVATKDMHYVNKRTGASYAIKPGELAVYVTYTDKDGKKHWADIPLMIDESYYPNATEDERRRMRDVNQGLKKFTKRYLKMVEYVKTHPGTKINVTFNTNKGSIEYDKNGNYHSPMDFVFKGYGNEIDLYTVAATPSSRIGISDFRCGRDGTISYDVYTGPNMNLLITGFDEEFKKQTLRINSGAIIYKYYTGNKKTIGIPIVGATIGLVSPTMASKLAEVLIALYNGETTYKGYDPYLLAHQLLYVQNPNDTRILSQYNKTTNMVEIVKQGNVNGIKIGNTLFNINDLKEREKLVQKIASMSVTINAKELNFNVALSSNSLFEAVRSQFLNTSANEIELPNGLVMTRDDFTHLNANSVGSTWLGCMLRKGLLVTKAIGLSYTQVNITSCELVNENDVDAASNQAAADQIAKQKIDQKQKENNRQHIFDILDSNLLMKQRKNPGSGWSQSTRDDVLNFFDEVLGDLAKHGSTLNLEDDTCLGLIGNEYIMGVCHALSIDLSTHAPKSAAYHEAFHKIFELLVPENTRDRLYERFRSRHKNATDRQIAEEFADLFTRYMANRRDSDKSKWYKRLFSWFKKIGITIGILRKVGLRGTTELYQVFNDTTNGKYRNATISEKQKARFDKLFKGGLYYTVTNTKTGKSVNFTELHNSADVLDMVESLGFFAARVLKLDALNASDLKLQTSKNLMRALPLEFIDALCGKGVPEKDLTYSQRAYREVFKAGITYEYAPNAKQNDAPIGKKVRYPNLDILLPKVNEYLKNAITRYAGKINERDNEDEDEKVMNSNIDKFDRASYEFSKLDSIPDSVKFFFATVPYLTWQDTEDGRVVAYDLSKNKFQSPTFMPLEEVYNVLINEFGKITTAKELDDELAKKSNAKPMYKFVYDKFHALYTQAYAVDENNNVKIDYDKEAYMLQIVGALHSMKHTFVYAQSERQADGSKSVTIKESSLDRDKRMFSTQWTNFLVSGQVSVFNRNRDLNGHLTFREGMGGPKGQDVFSRTAKSLSDIREWITSANDELTLDGITYHKAAYREIDVLKDLIISKLNKIGIIFTKEALDHMLSTAYGDIGYEGLALMFTNKGVSLITTFIDLLNSFVNPDGSVNQQNVLKGYVNNGFVKELGNMQGAYNRITISNMAQGLGGKRYFSISQNNSITTIVDALNTNDPNNPLIQRLNRFGYNIQTVNGIPSGSIILRNKNNKLRVFTYLGLKTDNRNDNGTEYKLESQIDDYITKMAMLQLGILIFPTLADKGTWMCIDGVKIPGIEFGEAIDQFGNKQCTVKNVPTIIWLKTKAGLVPHLRPSNAVLDQMIQYAEGEKLAICQCMDELGYPEIPGYEKVRKSAIPKAARIKNYHTKNKQGVEPNGTRFLSLTELRVFRNDKDKDGNQIQKIDAINLNNPNVSSVDLLKLANEQFFNKTLEEKREIMALTLESQLDSEIDKAQSLGLIERKDWDKGDGTIGAYANDTLSKLNLTNVHLNNKLIQIVALLIMNSIEGFKNMPAGAEKNARFEACRSLAIAAILLDGTIRSIISSQETLRCFVGHPGEFKVAYDMKHGRIKDSTADLQKRIGGLVSTGEDNVPAPYMSQTYRCAECSDYTVGSTANIAGRLRELFKSSCAKESAAIAAENVIDEYFAKDESAINKDIRSSKLDFKNEAEIKLEKLLNEKDSAKKEIWHNVYALNDISSLKDRDYLRGILGKYLSEESAIDKIVNAVSNAEELSEKFAAAYDEDINVADGASYITADMCENLLRMRGQLTGKVKAAFDLLSGKEAGTWTSKVEAYNTVYDAVNIVTTKYTAYGFRDHTLNDEKMSDVCVAYYNKFALFPLFPGIATGHMAGIYQKMLNEKVDMLLMDSAVKVGSLGAVEYKDGAINEPFNVYEQDFTFLRRQLNTDPEEGEFANLGTQMIKIVLQNLRLFRDNYIDSRTGKPIDGKTILSEYMGAINKLERLGVKEFDDKFFTDGKLDQKKLSAYLLDQLTSRDADKGLLEALLLNNDGLISCPIAATLDSSWIESIFISAINKAIVNIPTPGNSFVQRSVFAMENSATEGGSIQGANKYNGKKLLMINEDHSMDAVISIDYFDYILPKRPMSFEQKRQWLIDNNVIGENAKANTIGYRIPTQAQSSIHALRFIDVIETVKSTIILPEEFTKITGSDRQYQCSNQYNIKNRVNCWELHAKWTISSQALMGRFND</sequence>
<feature type="coiled-coil region" evidence="1">
    <location>
        <begin position="82"/>
        <end position="112"/>
    </location>
</feature>
<organism evidence="3 4">
    <name type="scientific">uncultured phage cr131_1</name>
    <dbReference type="NCBI Taxonomy" id="2772093"/>
    <lineage>
        <taxon>Viruses</taxon>
        <taxon>Duplodnaviria</taxon>
        <taxon>Heunggongvirae</taxon>
        <taxon>Uroviricota</taxon>
        <taxon>Caudoviricetes</taxon>
        <taxon>Crassvirales</taxon>
        <taxon>Suoliviridae</taxon>
        <taxon>Oafivirinae</taxon>
        <taxon>Cacepaovirus</taxon>
        <taxon>Cacepaovirus simiae</taxon>
    </lineage>
</organism>
<evidence type="ECO:0000256" key="1">
    <source>
        <dbReference type="SAM" id="Coils"/>
    </source>
</evidence>
<dbReference type="EMBL" id="MT774409">
    <property type="protein sequence ID" value="QOR57749.1"/>
    <property type="molecule type" value="Genomic_DNA"/>
</dbReference>
<proteinExistence type="predicted"/>
<dbReference type="KEGG" id="vg:65131908"/>
<feature type="compositionally biased region" description="Basic and acidic residues" evidence="2">
    <location>
        <begin position="1330"/>
        <end position="1339"/>
    </location>
</feature>
<keyword evidence="1" id="KW-0175">Coiled coil</keyword>
<evidence type="ECO:0000256" key="2">
    <source>
        <dbReference type="SAM" id="MobiDB-lite"/>
    </source>
</evidence>
<accession>A0A7M1RVM6</accession>
<evidence type="ECO:0000313" key="4">
    <source>
        <dbReference type="Proteomes" id="UP000594129"/>
    </source>
</evidence>
<evidence type="ECO:0000313" key="3">
    <source>
        <dbReference type="EMBL" id="QOR57749.1"/>
    </source>
</evidence>
<feature type="compositionally biased region" description="Polar residues" evidence="2">
    <location>
        <begin position="1355"/>
        <end position="1374"/>
    </location>
</feature>
<feature type="coiled-coil region" evidence="1">
    <location>
        <begin position="1869"/>
        <end position="1896"/>
    </location>
</feature>